<feature type="compositionally biased region" description="Basic residues" evidence="1">
    <location>
        <begin position="23"/>
        <end position="32"/>
    </location>
</feature>
<feature type="region of interest" description="Disordered" evidence="1">
    <location>
        <begin position="1"/>
        <end position="83"/>
    </location>
</feature>
<accession>A0A6J4KTM3</accession>
<evidence type="ECO:0000256" key="1">
    <source>
        <dbReference type="SAM" id="MobiDB-lite"/>
    </source>
</evidence>
<evidence type="ECO:0000313" key="2">
    <source>
        <dbReference type="EMBL" id="CAA9315082.1"/>
    </source>
</evidence>
<name>A0A6J4KTM3_9BACT</name>
<feature type="non-terminal residue" evidence="2">
    <location>
        <position position="1"/>
    </location>
</feature>
<dbReference type="EMBL" id="CADCTW010000085">
    <property type="protein sequence ID" value="CAA9315082.1"/>
    <property type="molecule type" value="Genomic_DNA"/>
</dbReference>
<feature type="compositionally biased region" description="Basic residues" evidence="1">
    <location>
        <begin position="59"/>
        <end position="71"/>
    </location>
</feature>
<dbReference type="AlphaFoldDB" id="A0A6J4KTM3"/>
<feature type="compositionally biased region" description="Basic and acidic residues" evidence="1">
    <location>
        <begin position="33"/>
        <end position="53"/>
    </location>
</feature>
<gene>
    <name evidence="2" type="ORF">AVDCRST_MAG68-1608</name>
</gene>
<reference evidence="2" key="1">
    <citation type="submission" date="2020-02" db="EMBL/GenBank/DDBJ databases">
        <authorList>
            <person name="Meier V. D."/>
        </authorList>
    </citation>
    <scope>NUCLEOTIDE SEQUENCE</scope>
    <source>
        <strain evidence="2">AVDCRST_MAG68</strain>
    </source>
</reference>
<proteinExistence type="predicted"/>
<protein>
    <submittedName>
        <fullName evidence="2">Uncharacterized protein</fullName>
    </submittedName>
</protein>
<feature type="compositionally biased region" description="Basic and acidic residues" evidence="1">
    <location>
        <begin position="1"/>
        <end position="11"/>
    </location>
</feature>
<feature type="non-terminal residue" evidence="2">
    <location>
        <position position="83"/>
    </location>
</feature>
<sequence>VRPDALGDDARTGGGAGFLSPPPRRHPVRPRHRGEPPGRPHALRGVDGHRGEPRLVPPPHRRPRPPHRPQPRRAGARDVRRRL</sequence>
<organism evidence="2">
    <name type="scientific">uncultured Gemmatimonadota bacterium</name>
    <dbReference type="NCBI Taxonomy" id="203437"/>
    <lineage>
        <taxon>Bacteria</taxon>
        <taxon>Pseudomonadati</taxon>
        <taxon>Gemmatimonadota</taxon>
        <taxon>environmental samples</taxon>
    </lineage>
</organism>